<evidence type="ECO:0000313" key="4">
    <source>
        <dbReference type="Proteomes" id="UP000520814"/>
    </source>
</evidence>
<evidence type="ECO:0000259" key="2">
    <source>
        <dbReference type="PROSITE" id="PS50022"/>
    </source>
</evidence>
<proteinExistence type="predicted"/>
<accession>A0A7W9SLP6</accession>
<dbReference type="AlphaFoldDB" id="A0A7W9SLP6"/>
<dbReference type="InterPro" id="IPR008979">
    <property type="entry name" value="Galactose-bd-like_sf"/>
</dbReference>
<dbReference type="InterPro" id="IPR000421">
    <property type="entry name" value="FA58C"/>
</dbReference>
<dbReference type="Pfam" id="PF00754">
    <property type="entry name" value="F5_F8_type_C"/>
    <property type="match status" value="1"/>
</dbReference>
<evidence type="ECO:0000256" key="1">
    <source>
        <dbReference type="SAM" id="MobiDB-lite"/>
    </source>
</evidence>
<gene>
    <name evidence="3" type="ORF">HNQ39_000719</name>
</gene>
<feature type="domain" description="F5/8 type C" evidence="2">
    <location>
        <begin position="57"/>
        <end position="188"/>
    </location>
</feature>
<dbReference type="SUPFAM" id="SSF49785">
    <property type="entry name" value="Galactose-binding domain-like"/>
    <property type="match status" value="1"/>
</dbReference>
<reference evidence="3 4" key="1">
    <citation type="submission" date="2020-08" db="EMBL/GenBank/DDBJ databases">
        <title>Genomic Encyclopedia of Type Strains, Phase IV (KMG-IV): sequencing the most valuable type-strain genomes for metagenomic binning, comparative biology and taxonomic classification.</title>
        <authorList>
            <person name="Goeker M."/>
        </authorList>
    </citation>
    <scope>NUCLEOTIDE SEQUENCE [LARGE SCALE GENOMIC DNA]</scope>
    <source>
        <strain evidence="3 4">DSM 23562</strain>
    </source>
</reference>
<dbReference type="Proteomes" id="UP000520814">
    <property type="component" value="Unassembled WGS sequence"/>
</dbReference>
<name>A0A7W9SLP6_ARMRO</name>
<feature type="region of interest" description="Disordered" evidence="1">
    <location>
        <begin position="33"/>
        <end position="57"/>
    </location>
</feature>
<organism evidence="3 4">
    <name type="scientific">Armatimonas rosea</name>
    <dbReference type="NCBI Taxonomy" id="685828"/>
    <lineage>
        <taxon>Bacteria</taxon>
        <taxon>Bacillati</taxon>
        <taxon>Armatimonadota</taxon>
        <taxon>Armatimonadia</taxon>
        <taxon>Armatimonadales</taxon>
        <taxon>Armatimonadaceae</taxon>
        <taxon>Armatimonas</taxon>
    </lineage>
</organism>
<comment type="caution">
    <text evidence="3">The sequence shown here is derived from an EMBL/GenBank/DDBJ whole genome shotgun (WGS) entry which is preliminary data.</text>
</comment>
<protein>
    <recommendedName>
        <fullName evidence="2">F5/8 type C domain-containing protein</fullName>
    </recommendedName>
</protein>
<keyword evidence="4" id="KW-1185">Reference proteome</keyword>
<dbReference type="Gene3D" id="2.60.120.260">
    <property type="entry name" value="Galactose-binding domain-like"/>
    <property type="match status" value="1"/>
</dbReference>
<dbReference type="PROSITE" id="PS50022">
    <property type="entry name" value="FA58C_3"/>
    <property type="match status" value="1"/>
</dbReference>
<sequence length="188" mass="19939">MPLPFIPLILTPLVFAVAKKVSDKAQAEADAAKASDAAADIPEVSPEPQAAVEEETAPSPAPIVLEAALPLFPLTASTAAPGHDPSLAGDSDLETFWQSAEPRGWLQLTLPSMQEVQRITLSEAKGEQIQLFAVEYRLTDDGQWRTLFAGEKIGALLVEEVPPTLAQAIRIHILASDAPPAIAEFSVA</sequence>
<dbReference type="RefSeq" id="WP_184192577.1">
    <property type="nucleotide sequence ID" value="NZ_JACHGW010000001.1"/>
</dbReference>
<dbReference type="EMBL" id="JACHGW010000001">
    <property type="protein sequence ID" value="MBB6048957.1"/>
    <property type="molecule type" value="Genomic_DNA"/>
</dbReference>
<evidence type="ECO:0000313" key="3">
    <source>
        <dbReference type="EMBL" id="MBB6048957.1"/>
    </source>
</evidence>